<evidence type="ECO:0000313" key="1">
    <source>
        <dbReference type="EMBL" id="KAF5907015.1"/>
    </source>
</evidence>
<organism evidence="1 2">
    <name type="scientific">Clarias magur</name>
    <name type="common">Asian catfish</name>
    <name type="synonym">Macropteronotus magur</name>
    <dbReference type="NCBI Taxonomy" id="1594786"/>
    <lineage>
        <taxon>Eukaryota</taxon>
        <taxon>Metazoa</taxon>
        <taxon>Chordata</taxon>
        <taxon>Craniata</taxon>
        <taxon>Vertebrata</taxon>
        <taxon>Euteleostomi</taxon>
        <taxon>Actinopterygii</taxon>
        <taxon>Neopterygii</taxon>
        <taxon>Teleostei</taxon>
        <taxon>Ostariophysi</taxon>
        <taxon>Siluriformes</taxon>
        <taxon>Clariidae</taxon>
        <taxon>Clarias</taxon>
    </lineage>
</organism>
<reference evidence="1" key="1">
    <citation type="submission" date="2020-07" db="EMBL/GenBank/DDBJ databases">
        <title>Clarias magur genome sequencing, assembly and annotation.</title>
        <authorList>
            <person name="Kushwaha B."/>
            <person name="Kumar R."/>
            <person name="Das P."/>
            <person name="Joshi C.G."/>
            <person name="Kumar D."/>
            <person name="Nagpure N.S."/>
            <person name="Pandey M."/>
            <person name="Agarwal S."/>
            <person name="Srivastava S."/>
            <person name="Singh M."/>
            <person name="Sahoo L."/>
            <person name="Jayasankar P."/>
            <person name="Meher P.K."/>
            <person name="Koringa P.G."/>
            <person name="Iquebal M.A."/>
            <person name="Das S.P."/>
            <person name="Bit A."/>
            <person name="Patnaik S."/>
            <person name="Patel N."/>
            <person name="Shah T.M."/>
            <person name="Hinsu A."/>
            <person name="Jena J.K."/>
        </authorList>
    </citation>
    <scope>NUCLEOTIDE SEQUENCE</scope>
    <source>
        <strain evidence="1">CIFAMagur01</strain>
        <tissue evidence="1">Testis</tissue>
    </source>
</reference>
<proteinExistence type="predicted"/>
<protein>
    <submittedName>
        <fullName evidence="1">Kv channel-interacting protein 4 isoform X3</fullName>
    </submittedName>
</protein>
<dbReference type="OrthoDB" id="8961580at2759"/>
<dbReference type="AlphaFoldDB" id="A0A8J4U629"/>
<sequence length="76" mass="8265">MNVPPPVNAHTRPSVHAVGITAATGGKFSDPEPTEKPTAAKMSCRKRCKREILKFAGYLFRFITGTLNADNSDNFS</sequence>
<name>A0A8J4U629_CLAMG</name>
<evidence type="ECO:0000313" key="2">
    <source>
        <dbReference type="Proteomes" id="UP000727407"/>
    </source>
</evidence>
<dbReference type="EMBL" id="QNUK01000025">
    <property type="protein sequence ID" value="KAF5907015.1"/>
    <property type="molecule type" value="Genomic_DNA"/>
</dbReference>
<gene>
    <name evidence="1" type="primary">kcnip4</name>
    <name evidence="1" type="ORF">DAT39_003201</name>
</gene>
<accession>A0A8J4U629</accession>
<comment type="caution">
    <text evidence="1">The sequence shown here is derived from an EMBL/GenBank/DDBJ whole genome shotgun (WGS) entry which is preliminary data.</text>
</comment>
<keyword evidence="2" id="KW-1185">Reference proteome</keyword>
<dbReference type="Proteomes" id="UP000727407">
    <property type="component" value="Unassembled WGS sequence"/>
</dbReference>